<dbReference type="Pfam" id="PF02492">
    <property type="entry name" value="cobW"/>
    <property type="match status" value="1"/>
</dbReference>
<comment type="catalytic activity">
    <reaction evidence="5">
        <text>GTP + H2O = GDP + phosphate + H(+)</text>
        <dbReference type="Rhea" id="RHEA:19669"/>
        <dbReference type="ChEBI" id="CHEBI:15377"/>
        <dbReference type="ChEBI" id="CHEBI:15378"/>
        <dbReference type="ChEBI" id="CHEBI:37565"/>
        <dbReference type="ChEBI" id="CHEBI:43474"/>
        <dbReference type="ChEBI" id="CHEBI:58189"/>
    </reaction>
    <physiologicalReaction direction="left-to-right" evidence="5">
        <dbReference type="Rhea" id="RHEA:19670"/>
    </physiologicalReaction>
</comment>
<accession>A0A0E1XLA6</accession>
<dbReference type="InterPro" id="IPR011629">
    <property type="entry name" value="CobW-like_C"/>
</dbReference>
<feature type="domain" description="CobW/HypB/UreG nucleotide-binding" evidence="6">
    <location>
        <begin position="3"/>
        <end position="180"/>
    </location>
</feature>
<name>A0A0E1XLA6_STAAU</name>
<dbReference type="AlphaFoldDB" id="A0A0E1XLA6"/>
<dbReference type="GO" id="GO:0016787">
    <property type="term" value="F:hydrolase activity"/>
    <property type="evidence" value="ECO:0007669"/>
    <property type="project" value="UniProtKB-KW"/>
</dbReference>
<dbReference type="InterPro" id="IPR003495">
    <property type="entry name" value="CobW/HypB/UreG_nucleotide-bd"/>
</dbReference>
<organism evidence="8">
    <name type="scientific">Staphylococcus aureus subsp. aureus MN8</name>
    <dbReference type="NCBI Taxonomy" id="548470"/>
    <lineage>
        <taxon>Bacteria</taxon>
        <taxon>Bacillati</taxon>
        <taxon>Bacillota</taxon>
        <taxon>Bacilli</taxon>
        <taxon>Bacillales</taxon>
        <taxon>Staphylococcaceae</taxon>
        <taxon>Staphylococcus</taxon>
    </lineage>
</organism>
<dbReference type="InterPro" id="IPR036627">
    <property type="entry name" value="CobW-likC_sf"/>
</dbReference>
<keyword evidence="2" id="KW-0378">Hydrolase</keyword>
<evidence type="ECO:0000256" key="4">
    <source>
        <dbReference type="ARBA" id="ARBA00034320"/>
    </source>
</evidence>
<dbReference type="Gene3D" id="3.30.1220.10">
    <property type="entry name" value="CobW-like, C-terminal domain"/>
    <property type="match status" value="1"/>
</dbReference>
<evidence type="ECO:0000256" key="2">
    <source>
        <dbReference type="ARBA" id="ARBA00022801"/>
    </source>
</evidence>
<evidence type="ECO:0000256" key="5">
    <source>
        <dbReference type="ARBA" id="ARBA00049117"/>
    </source>
</evidence>
<dbReference type="GO" id="GO:0000166">
    <property type="term" value="F:nucleotide binding"/>
    <property type="evidence" value="ECO:0007669"/>
    <property type="project" value="UniProtKB-KW"/>
</dbReference>
<dbReference type="CDD" id="cd03112">
    <property type="entry name" value="CobW-like"/>
    <property type="match status" value="1"/>
</dbReference>
<dbReference type="Pfam" id="PF07683">
    <property type="entry name" value="CobW_C"/>
    <property type="match status" value="1"/>
</dbReference>
<keyword evidence="1" id="KW-0547">Nucleotide-binding</keyword>
<protein>
    <submittedName>
        <fullName evidence="8">CobW/P47K family protein</fullName>
    </submittedName>
</protein>
<dbReference type="PANTHER" id="PTHR13748:SF62">
    <property type="entry name" value="COBW DOMAIN-CONTAINING PROTEIN"/>
    <property type="match status" value="1"/>
</dbReference>
<evidence type="ECO:0000256" key="1">
    <source>
        <dbReference type="ARBA" id="ARBA00022741"/>
    </source>
</evidence>
<dbReference type="InterPro" id="IPR027417">
    <property type="entry name" value="P-loop_NTPase"/>
</dbReference>
<dbReference type="GO" id="GO:0005737">
    <property type="term" value="C:cytoplasm"/>
    <property type="evidence" value="ECO:0007669"/>
    <property type="project" value="TreeGrafter"/>
</dbReference>
<comment type="caution">
    <text evidence="8">The sequence shown here is derived from an EMBL/GenBank/DDBJ whole genome shotgun (WGS) entry which is preliminary data.</text>
</comment>
<gene>
    <name evidence="8" type="ORF">HMPREF0769_10568</name>
</gene>
<keyword evidence="3" id="KW-0143">Chaperone</keyword>
<dbReference type="SUPFAM" id="SSF52540">
    <property type="entry name" value="P-loop containing nucleoside triphosphate hydrolases"/>
    <property type="match status" value="1"/>
</dbReference>
<dbReference type="SUPFAM" id="SSF90002">
    <property type="entry name" value="Hypothetical protein YjiA, C-terminal domain"/>
    <property type="match status" value="1"/>
</dbReference>
<evidence type="ECO:0000313" key="8">
    <source>
        <dbReference type="EMBL" id="EFH96566.1"/>
    </source>
</evidence>
<dbReference type="EMBL" id="ACJA02000001">
    <property type="protein sequence ID" value="EFH96566.1"/>
    <property type="molecule type" value="Genomic_DNA"/>
</dbReference>
<reference evidence="8" key="1">
    <citation type="submission" date="2010-05" db="EMBL/GenBank/DDBJ databases">
        <authorList>
            <person name="Muzny D."/>
            <person name="Qin X."/>
            <person name="Buhay C."/>
            <person name="Dugan-Rocha S."/>
            <person name="Ding Y."/>
            <person name="Chen G."/>
            <person name="Hawes A."/>
            <person name="Holder M."/>
            <person name="Jhangiani S."/>
            <person name="Johnson A."/>
            <person name="Khan Z."/>
            <person name="Li Z."/>
            <person name="Liu W."/>
            <person name="Liu X."/>
            <person name="Perez L."/>
            <person name="Shen H."/>
            <person name="Wang Q."/>
            <person name="Watt J."/>
            <person name="Xi L."/>
            <person name="Xin Y."/>
            <person name="Zhou J."/>
            <person name="Deng J."/>
            <person name="Jiang H."/>
            <person name="Liu Y."/>
            <person name="Qu J."/>
            <person name="Song X.-Z."/>
            <person name="Zhang L."/>
            <person name="Villasana D."/>
            <person name="Johnson A."/>
            <person name="Liu J."/>
            <person name="Liyanage D."/>
            <person name="Lorensuhewa L."/>
            <person name="Robinson T."/>
            <person name="Song A."/>
            <person name="Song B.-B."/>
            <person name="Dinh H."/>
            <person name="Thornton R."/>
            <person name="Coyle M."/>
            <person name="Francisco L."/>
            <person name="Jackson L."/>
            <person name="Javaid M."/>
            <person name="Korchina V."/>
            <person name="Kovar C."/>
            <person name="Mata R."/>
            <person name="Mathew T."/>
            <person name="Ngo R."/>
            <person name="Nguyen L."/>
            <person name="Nguyen N."/>
            <person name="Okwuonu G."/>
            <person name="Ongeri F."/>
            <person name="Pham C."/>
            <person name="Simmons D."/>
            <person name="Wilczek-Boney K."/>
            <person name="Hale W."/>
            <person name="Jakkamsetti A."/>
            <person name="Pham P."/>
            <person name="Ruth R."/>
            <person name="San Lucas F."/>
            <person name="Warren J."/>
            <person name="Zhang J."/>
            <person name="Zhao Z."/>
            <person name="Zhou C."/>
            <person name="Zhu D."/>
            <person name="Lee S."/>
            <person name="Bess C."/>
            <person name="Blankenburg K."/>
            <person name="Forbes L."/>
            <person name="Fu Q."/>
            <person name="Gubbala S."/>
            <person name="Hirani K."/>
            <person name="Jayaseelan J.C."/>
            <person name="Lara F."/>
            <person name="Munidasa M."/>
            <person name="Palculict T."/>
            <person name="Patil S."/>
            <person name="Pu L.-L."/>
            <person name="Saada N."/>
            <person name="Tang L."/>
            <person name="Weissenberger G."/>
            <person name="Zhu Y."/>
            <person name="Hemphill L."/>
            <person name="Shang Y."/>
            <person name="Youmans B."/>
            <person name="Ayvaz T."/>
            <person name="Ross M."/>
            <person name="Santibanez J."/>
            <person name="Aqrawi P."/>
            <person name="Gross S."/>
            <person name="Joshi V."/>
            <person name="Fowler G."/>
            <person name="Nazareth L."/>
            <person name="Reid J."/>
            <person name="Worley K."/>
            <person name="Petrosino J."/>
            <person name="Highlander S."/>
            <person name="Gibbs R."/>
        </authorList>
    </citation>
    <scope>NUCLEOTIDE SEQUENCE [LARGE SCALE GENOMIC DNA]</scope>
    <source>
        <strain evidence="8">MN8</strain>
    </source>
</reference>
<proteinExistence type="inferred from homology"/>
<dbReference type="Proteomes" id="UP000003455">
    <property type="component" value="Chromosome"/>
</dbReference>
<dbReference type="InterPro" id="IPR051316">
    <property type="entry name" value="Zinc-reg_GTPase_activator"/>
</dbReference>
<dbReference type="RefSeq" id="WP_000706528.1">
    <property type="nucleotide sequence ID" value="NZ_CM000952.1"/>
</dbReference>
<dbReference type="HOGENOM" id="CLU_017452_1_4_9"/>
<sequence length="296" mass="32708">MKIVIIGGFLGGGKTTVLNHLLAESLKESLKPAVIMNEFGKMSVDGALVSEDIPLSELTEGCICCAMKADVSEQLHQLYLKEQPDIVFIECSGIAEPVSVLDACLTPILAPFTTITHMIGVVDASMYKHIKSFPKDIQGLFYEQLAYCSVLFVNKIDSADVETTSKLLKDLEVINPEADIQVGMHGSVTLPISVSQMTATSDNKHESLHKTINHQFVQSPAKCTKAQFIKRLACLPTHIYRLKGFMTFEDTAHTYLIQFTQGQYELTPVAFSKKVPEYLVLIGKGISKEDYQCLEQ</sequence>
<feature type="domain" description="CobW C-terminal" evidence="7">
    <location>
        <begin position="217"/>
        <end position="291"/>
    </location>
</feature>
<evidence type="ECO:0000259" key="7">
    <source>
        <dbReference type="Pfam" id="PF07683"/>
    </source>
</evidence>
<evidence type="ECO:0000256" key="3">
    <source>
        <dbReference type="ARBA" id="ARBA00023186"/>
    </source>
</evidence>
<evidence type="ECO:0000259" key="6">
    <source>
        <dbReference type="Pfam" id="PF02492"/>
    </source>
</evidence>
<dbReference type="Gene3D" id="3.40.50.300">
    <property type="entry name" value="P-loop containing nucleotide triphosphate hydrolases"/>
    <property type="match status" value="1"/>
</dbReference>
<comment type="similarity">
    <text evidence="4">Belongs to the SIMIBI class G3E GTPase family. ZNG1 subfamily.</text>
</comment>
<dbReference type="PANTHER" id="PTHR13748">
    <property type="entry name" value="COBW-RELATED"/>
    <property type="match status" value="1"/>
</dbReference>